<dbReference type="InterPro" id="IPR013766">
    <property type="entry name" value="Thioredoxin_domain"/>
</dbReference>
<name>A0ABD5X1Z2_9EURY</name>
<reference evidence="3 4" key="1">
    <citation type="journal article" date="2014" name="Int. J. Syst. Evol. Microbiol.">
        <title>Complete genome sequence of Corynebacterium casei LMG S-19264T (=DSM 44701T), isolated from a smear-ripened cheese.</title>
        <authorList>
            <consortium name="US DOE Joint Genome Institute (JGI-PGF)"/>
            <person name="Walter F."/>
            <person name="Albersmeier A."/>
            <person name="Kalinowski J."/>
            <person name="Ruckert C."/>
        </authorList>
    </citation>
    <scope>NUCLEOTIDE SEQUENCE [LARGE SCALE GENOMIC DNA]</scope>
    <source>
        <strain evidence="3 4">CGMCC 4.7215</strain>
    </source>
</reference>
<evidence type="ECO:0000256" key="1">
    <source>
        <dbReference type="SAM" id="MobiDB-lite"/>
    </source>
</evidence>
<accession>A0ABD5X1Z2</accession>
<evidence type="ECO:0000313" key="4">
    <source>
        <dbReference type="Proteomes" id="UP001596414"/>
    </source>
</evidence>
<dbReference type="Gene3D" id="3.40.30.10">
    <property type="entry name" value="Glutaredoxin"/>
    <property type="match status" value="1"/>
</dbReference>
<dbReference type="SUPFAM" id="SSF52833">
    <property type="entry name" value="Thioredoxin-like"/>
    <property type="match status" value="1"/>
</dbReference>
<feature type="compositionally biased region" description="Low complexity" evidence="1">
    <location>
        <begin position="34"/>
        <end position="44"/>
    </location>
</feature>
<organism evidence="3 4">
    <name type="scientific">Halovenus rubra</name>
    <dbReference type="NCBI Taxonomy" id="869890"/>
    <lineage>
        <taxon>Archaea</taxon>
        <taxon>Methanobacteriati</taxon>
        <taxon>Methanobacteriota</taxon>
        <taxon>Stenosarchaea group</taxon>
        <taxon>Halobacteria</taxon>
        <taxon>Halobacteriales</taxon>
        <taxon>Haloarculaceae</taxon>
        <taxon>Halovenus</taxon>
    </lineage>
</organism>
<sequence length="190" mass="20193">MVQQRTRRQMLVGVAGSLALAGCVGGDSDGGTDSGETGASDGDATANSDESWQAVALEDVRSGEEFTIADIEQPVVLHTFATWCSTCKRQQDTLANAYENSGDDVTFIDITIDENDNPADLREHANDNEFGWRFAVAPNQMTSDLVDNYGQRVAIAPQSPVIVVCPDGTTKTLDKGVSAGKIEDTATSCQ</sequence>
<dbReference type="PROSITE" id="PS51257">
    <property type="entry name" value="PROKAR_LIPOPROTEIN"/>
    <property type="match status" value="1"/>
</dbReference>
<dbReference type="InterPro" id="IPR036249">
    <property type="entry name" value="Thioredoxin-like_sf"/>
</dbReference>
<dbReference type="AlphaFoldDB" id="A0ABD5X1Z2"/>
<evidence type="ECO:0000313" key="3">
    <source>
        <dbReference type="EMBL" id="MFC7125246.1"/>
    </source>
</evidence>
<dbReference type="EMBL" id="JBHSZQ010000004">
    <property type="protein sequence ID" value="MFC7125246.1"/>
    <property type="molecule type" value="Genomic_DNA"/>
</dbReference>
<dbReference type="RefSeq" id="WP_267636245.1">
    <property type="nucleotide sequence ID" value="NZ_JAODIY010000004.1"/>
</dbReference>
<evidence type="ECO:0000259" key="2">
    <source>
        <dbReference type="PROSITE" id="PS51352"/>
    </source>
</evidence>
<feature type="domain" description="Thioredoxin" evidence="2">
    <location>
        <begin position="46"/>
        <end position="190"/>
    </location>
</feature>
<proteinExistence type="predicted"/>
<protein>
    <submittedName>
        <fullName evidence="3">TlpA family protein disulfide reductase</fullName>
    </submittedName>
</protein>
<dbReference type="Proteomes" id="UP001596414">
    <property type="component" value="Unassembled WGS sequence"/>
</dbReference>
<gene>
    <name evidence="3" type="ORF">ACFQJ7_04225</name>
</gene>
<feature type="region of interest" description="Disordered" evidence="1">
    <location>
        <begin position="27"/>
        <end position="48"/>
    </location>
</feature>
<comment type="caution">
    <text evidence="3">The sequence shown here is derived from an EMBL/GenBank/DDBJ whole genome shotgun (WGS) entry which is preliminary data.</text>
</comment>
<dbReference type="InterPro" id="IPR000866">
    <property type="entry name" value="AhpC/TSA"/>
</dbReference>
<dbReference type="PROSITE" id="PS51352">
    <property type="entry name" value="THIOREDOXIN_2"/>
    <property type="match status" value="1"/>
</dbReference>
<dbReference type="Pfam" id="PF00578">
    <property type="entry name" value="AhpC-TSA"/>
    <property type="match status" value="1"/>
</dbReference>